<dbReference type="Proteomes" id="UP001157974">
    <property type="component" value="Unassembled WGS sequence"/>
</dbReference>
<dbReference type="Pfam" id="PF09752">
    <property type="entry name" value="ABHD18"/>
    <property type="match status" value="2"/>
</dbReference>
<organism evidence="1 2">
    <name type="scientific">Rhodosorus marinus</name>
    <dbReference type="NCBI Taxonomy" id="101924"/>
    <lineage>
        <taxon>Eukaryota</taxon>
        <taxon>Rhodophyta</taxon>
        <taxon>Stylonematophyceae</taxon>
        <taxon>Stylonematales</taxon>
        <taxon>Stylonemataceae</taxon>
        <taxon>Rhodosorus</taxon>
    </lineage>
</organism>
<dbReference type="EMBL" id="JAMWBK010000001">
    <property type="protein sequence ID" value="KAJ8908319.1"/>
    <property type="molecule type" value="Genomic_DNA"/>
</dbReference>
<dbReference type="Gene3D" id="3.40.50.1820">
    <property type="entry name" value="alpha/beta hydrolase"/>
    <property type="match status" value="1"/>
</dbReference>
<dbReference type="AlphaFoldDB" id="A0AAV8V234"/>
<evidence type="ECO:0000313" key="1">
    <source>
        <dbReference type="EMBL" id="KAJ8908319.1"/>
    </source>
</evidence>
<proteinExistence type="predicted"/>
<protein>
    <submittedName>
        <fullName evidence="1">Uncharacterized protein</fullName>
    </submittedName>
</protein>
<reference evidence="1 2" key="1">
    <citation type="journal article" date="2023" name="Nat. Commun.">
        <title>Origin of minicircular mitochondrial genomes in red algae.</title>
        <authorList>
            <person name="Lee Y."/>
            <person name="Cho C.H."/>
            <person name="Lee Y.M."/>
            <person name="Park S.I."/>
            <person name="Yang J.H."/>
            <person name="West J.A."/>
            <person name="Bhattacharya D."/>
            <person name="Yoon H.S."/>
        </authorList>
    </citation>
    <scope>NUCLEOTIDE SEQUENCE [LARGE SCALE GENOMIC DNA]</scope>
    <source>
        <strain evidence="1 2">CCMP1338</strain>
        <tissue evidence="1">Whole cell</tissue>
    </source>
</reference>
<dbReference type="InterPro" id="IPR019149">
    <property type="entry name" value="ABHD18"/>
</dbReference>
<accession>A0AAV8V234</accession>
<dbReference type="PANTHER" id="PTHR13617:SF14">
    <property type="entry name" value="PROTEIN ABHD18"/>
    <property type="match status" value="1"/>
</dbReference>
<dbReference type="SUPFAM" id="SSF53474">
    <property type="entry name" value="alpha/beta-Hydrolases"/>
    <property type="match status" value="1"/>
</dbReference>
<dbReference type="PANTHER" id="PTHR13617">
    <property type="entry name" value="PROTEIN ABHD18"/>
    <property type="match status" value="1"/>
</dbReference>
<sequence length="352" mass="38459">MRPKGVAGILHGGGDRLFQRISSGFGRLKFFEDGVGNLREHEAWISSLKDGPVAAPHAIEIKWTDWRENRLLGFAWREGVFLSPSAVSLNLPESCHRARFAFLEPESWMKRSEDAVLILAGTGDHGYLFRTLNLAAPLLRAGVSVIILENAMYGKRKPAFQTGSKLRKVSDLLALGRVTIEESRSLLEFLRTEPSTSGERALAVMGCSMGGLHAAMSASLMNDPIGVVAAFAPPNADVAFVKGIMNKTMSANILPSLDSVLYATDIRNFPRKNFPAVLISGNSDLYVPAEHSVNTWRSHWPSIDVRFVNSGHLSGMVLNRHVIASSAIDVLRAVTTCTSNTVNHRQEDATLV</sequence>
<dbReference type="InterPro" id="IPR029058">
    <property type="entry name" value="AB_hydrolase_fold"/>
</dbReference>
<evidence type="ECO:0000313" key="2">
    <source>
        <dbReference type="Proteomes" id="UP001157974"/>
    </source>
</evidence>
<gene>
    <name evidence="1" type="ORF">NDN08_005032</name>
</gene>
<name>A0AAV8V234_9RHOD</name>
<comment type="caution">
    <text evidence="1">The sequence shown here is derived from an EMBL/GenBank/DDBJ whole genome shotgun (WGS) entry which is preliminary data.</text>
</comment>
<keyword evidence="2" id="KW-1185">Reference proteome</keyword>